<dbReference type="KEGG" id="tet:TTHERM_01328900"/>
<dbReference type="OrthoDB" id="5950997at2759"/>
<feature type="transmembrane region" description="Helical" evidence="1">
    <location>
        <begin position="1019"/>
        <end position="1038"/>
    </location>
</feature>
<keyword evidence="3" id="KW-1185">Reference proteome</keyword>
<feature type="transmembrane region" description="Helical" evidence="1">
    <location>
        <begin position="1372"/>
        <end position="1394"/>
    </location>
</feature>
<feature type="transmembrane region" description="Helical" evidence="1">
    <location>
        <begin position="1344"/>
        <end position="1360"/>
    </location>
</feature>
<organism evidence="2 3">
    <name type="scientific">Tetrahymena thermophila (strain SB210)</name>
    <dbReference type="NCBI Taxonomy" id="312017"/>
    <lineage>
        <taxon>Eukaryota</taxon>
        <taxon>Sar</taxon>
        <taxon>Alveolata</taxon>
        <taxon>Ciliophora</taxon>
        <taxon>Intramacronucleata</taxon>
        <taxon>Oligohymenophorea</taxon>
        <taxon>Hymenostomatida</taxon>
        <taxon>Tetrahymenina</taxon>
        <taxon>Tetrahymenidae</taxon>
        <taxon>Tetrahymena</taxon>
    </lineage>
</organism>
<dbReference type="PANTHER" id="PTHR11319:SF35">
    <property type="entry name" value="OUTER MEMBRANE PROTEIN PMPC-RELATED"/>
    <property type="match status" value="1"/>
</dbReference>
<gene>
    <name evidence="2" type="ORF">TTHERM_01328900</name>
</gene>
<keyword evidence="1" id="KW-1133">Transmembrane helix</keyword>
<evidence type="ECO:0000313" key="2">
    <source>
        <dbReference type="EMBL" id="EAR94312.3"/>
    </source>
</evidence>
<name>Q23CR3_TETTS</name>
<sequence>MQSNQLIGNLPTSCYNSLQLKQDENYFYVICSFQISIFDKRTLNLINYKKVNQFTYSNIKDVMHIYQDIFILILYNDLILIQLSSSQSQIIESFTNLDSPSIYQIDIIYLDQKQTLPSQIQLKCYSDSNLFDIKYFIESSSYSIDSQVNFVQSPSAYNNTFQHQDIQGRIFSQKLNLLKYYIQMTIQQSKLEQIQIFFDIFTQWTTVVYSFPVLQNSLEKKGIANLTDSNFILPQFYALTFETISLNINLNQSNFMLNQYGNLKTLIFSDIDFVLDIDSQSSLMINNLDQLIFDSINIQNQINAGNFSIIVIMNVTNILISNLTIKNIQNLNQPLFLFQQITNITFTGLNIANCSLSQAVFKFVDCQNIQFQQFYIENLNIQQGNLIQIIKSNFVSISNLNVTQVKKISQFQRVLKSRPVQRRLDIIQQSSATSLLNFQGCYNVSLQNLNFDHFVDISVLQSYHYTVNEQVQYFSKNIIIQNVTFQQSDFLVLENNFFSITSLYAQMSYLNFTSINCLNDLISLNIQNQIIISNSFIQDIYLFRGSAISSVQGQVYLMYTHFINITSYGSPCALEISQADIFYVNKTKFVNLNNSNQTKTIESSIISYYQGGAIGIQNVKQTHIEYSLFQNCSSSMQGGAIYSSQQIQANFTLYKSNFIENKSIYSSGGAIFLQFIKGVNITKSNFTKNKALFQNGGAISLDTCDILQFSDDIFSSNEASIGGSIYYQKVNSNLIKKFNLLQNNIIFQYNKASFYGQNIGSIPQNVGITNKPHLDSLKIIDEYSIYNIASGNYLDKKLFLNFIDEENNPFNFVGPDIFYDRSQFYFQLNIQNNSQIIIQEGMSALINKTIGMFELNFQSFYKISQNQTISIISNQFQQGVFLSIPLHLYYRNCTIGEIIQESNQFIQCSQCVVGRYSLKIPDMQNNINKLECVSCPEQAHFCQGSEIQLKDGYWRESNLTDQIYTCLLDSCSFNNPQSKNGCLTGFVGPLCNSCDNKNKVWGKQYGLKDQNCFPCSQQLNQIAFACFFIFFYVFYIALSQQNIIASKIRIMKLKIFKQIQLLITSNLSSSANEISLWYKIFINYLQILSCMANFNILNEHILSTPVNLLGNPIKITITSFDCLFKINDKYPLWLNRIITQIFSIIIICLLTLILLLIKQLRSYRKREQALQKFHQMVKMTLVFIYIFYQPPISKILIESLICIKIGSKYYLTSDYSQECYDYYHLLYAATIVIPLIITFCLFVPYFLYSKLKQLQKVDQQNQQISQKVENIIKYGFLYTGYKNYFLYWEIVKIFYKFILMILINIVLEDNIKLMLIICLISFYNQQLQRNKPYQNINIYQEEKILMQRLIYSYLMLFVIINDFTESKILSQIILVVIFLINISSIQIIFIILVGQINFEKEKSKPIANLIKKTFLKLKQKYPNFLRLFRIRQVKLIRVHFLWKKVILNIKNISLKNKNIHNQQKTEKTMKNENLEQINYNLKSEIQDLKSPIFSSNNLLKQNYLQKNLKVKNDNLKLEFSQKQTKLEQQEIFENIQISLKDNKNLSLNNQQHSNSLISQQTGNYKNIPITQNPIQLESSHESTLIFEQEFNKHEMAQNMIFDNIIAPNKFKQQNLNTQKKLE</sequence>
<dbReference type="GeneID" id="7832050"/>
<dbReference type="InParanoid" id="Q23CR3"/>
<feature type="transmembrane region" description="Helical" evidence="1">
    <location>
        <begin position="1137"/>
        <end position="1157"/>
    </location>
</feature>
<dbReference type="Proteomes" id="UP000009168">
    <property type="component" value="Unassembled WGS sequence"/>
</dbReference>
<keyword evidence="1" id="KW-0472">Membrane</keyword>
<dbReference type="RefSeq" id="XP_001014557.3">
    <property type="nucleotide sequence ID" value="XM_001014557.3"/>
</dbReference>
<dbReference type="HOGENOM" id="CLU_250714_0_0_1"/>
<keyword evidence="1 2" id="KW-0812">Transmembrane</keyword>
<proteinExistence type="predicted"/>
<dbReference type="PANTHER" id="PTHR11319">
    <property type="entry name" value="G PROTEIN-COUPLED RECEPTOR-RELATED"/>
    <property type="match status" value="1"/>
</dbReference>
<protein>
    <submittedName>
        <fullName evidence="2">Transmembrane protein, putative</fullName>
    </submittedName>
</protein>
<evidence type="ECO:0000313" key="3">
    <source>
        <dbReference type="Proteomes" id="UP000009168"/>
    </source>
</evidence>
<accession>Q23CR3</accession>
<reference evidence="3" key="1">
    <citation type="journal article" date="2006" name="PLoS Biol.">
        <title>Macronuclear genome sequence of the ciliate Tetrahymena thermophila, a model eukaryote.</title>
        <authorList>
            <person name="Eisen J.A."/>
            <person name="Coyne R.S."/>
            <person name="Wu M."/>
            <person name="Wu D."/>
            <person name="Thiagarajan M."/>
            <person name="Wortman J.R."/>
            <person name="Badger J.H."/>
            <person name="Ren Q."/>
            <person name="Amedeo P."/>
            <person name="Jones K.M."/>
            <person name="Tallon L.J."/>
            <person name="Delcher A.L."/>
            <person name="Salzberg S.L."/>
            <person name="Silva J.C."/>
            <person name="Haas B.J."/>
            <person name="Majoros W.H."/>
            <person name="Farzad M."/>
            <person name="Carlton J.M."/>
            <person name="Smith R.K. Jr."/>
            <person name="Garg J."/>
            <person name="Pearlman R.E."/>
            <person name="Karrer K.M."/>
            <person name="Sun L."/>
            <person name="Manning G."/>
            <person name="Elde N.C."/>
            <person name="Turkewitz A.P."/>
            <person name="Asai D.J."/>
            <person name="Wilkes D.E."/>
            <person name="Wang Y."/>
            <person name="Cai H."/>
            <person name="Collins K."/>
            <person name="Stewart B.A."/>
            <person name="Lee S.R."/>
            <person name="Wilamowska K."/>
            <person name="Weinberg Z."/>
            <person name="Ruzzo W.L."/>
            <person name="Wloga D."/>
            <person name="Gaertig J."/>
            <person name="Frankel J."/>
            <person name="Tsao C.-C."/>
            <person name="Gorovsky M.A."/>
            <person name="Keeling P.J."/>
            <person name="Waller R.F."/>
            <person name="Patron N.J."/>
            <person name="Cherry J.M."/>
            <person name="Stover N.A."/>
            <person name="Krieger C.J."/>
            <person name="del Toro C."/>
            <person name="Ryder H.F."/>
            <person name="Williamson S.C."/>
            <person name="Barbeau R.A."/>
            <person name="Hamilton E.P."/>
            <person name="Orias E."/>
        </authorList>
    </citation>
    <scope>NUCLEOTIDE SEQUENCE [LARGE SCALE GENOMIC DNA]</scope>
    <source>
        <strain evidence="3">SB210</strain>
    </source>
</reference>
<evidence type="ECO:0000256" key="1">
    <source>
        <dbReference type="SAM" id="Phobius"/>
    </source>
</evidence>
<feature type="transmembrane region" description="Helical" evidence="1">
    <location>
        <begin position="1293"/>
        <end position="1323"/>
    </location>
</feature>
<feature type="transmembrane region" description="Helical" evidence="1">
    <location>
        <begin position="1223"/>
        <end position="1247"/>
    </location>
</feature>
<dbReference type="EMBL" id="GG662713">
    <property type="protein sequence ID" value="EAR94312.3"/>
    <property type="molecule type" value="Genomic_DNA"/>
</dbReference>